<sequence>MKTVHFSSQILFQLSLAILTLILPAQALKRTVGPADDPRFQNASRICDGSDPKMFQFGTCSVLISCIFNNLDEAFKASLGTGTSIAALLPTILALIGSPPLELVQLALVSPHRALATCCFTIGLPSGLFRQLRPLHTQLSNPNPREPRVREWTIPLPSLSDKEWHNIIAKIAIDALIMTLASIMLWRN</sequence>
<keyword evidence="3" id="KW-1185">Reference proteome</keyword>
<gene>
    <name evidence="2 4" type="ORF">BDZ99DRAFT_514403</name>
</gene>
<evidence type="ECO:0000313" key="4">
    <source>
        <dbReference type="RefSeq" id="XP_033582721.1"/>
    </source>
</evidence>
<evidence type="ECO:0000313" key="3">
    <source>
        <dbReference type="Proteomes" id="UP000504636"/>
    </source>
</evidence>
<proteinExistence type="predicted"/>
<protein>
    <submittedName>
        <fullName evidence="2 4">Uncharacterized protein</fullName>
    </submittedName>
</protein>
<feature type="signal peptide" evidence="1">
    <location>
        <begin position="1"/>
        <end position="27"/>
    </location>
</feature>
<organism evidence="2">
    <name type="scientific">Mytilinidion resinicola</name>
    <dbReference type="NCBI Taxonomy" id="574789"/>
    <lineage>
        <taxon>Eukaryota</taxon>
        <taxon>Fungi</taxon>
        <taxon>Dikarya</taxon>
        <taxon>Ascomycota</taxon>
        <taxon>Pezizomycotina</taxon>
        <taxon>Dothideomycetes</taxon>
        <taxon>Pleosporomycetidae</taxon>
        <taxon>Mytilinidiales</taxon>
        <taxon>Mytilinidiaceae</taxon>
        <taxon>Mytilinidion</taxon>
    </lineage>
</organism>
<dbReference type="GeneID" id="54465764"/>
<keyword evidence="1" id="KW-0732">Signal</keyword>
<dbReference type="OrthoDB" id="5409995at2759"/>
<name>A0A6A6Z668_9PEZI</name>
<reference evidence="2 4" key="1">
    <citation type="journal article" date="2020" name="Stud. Mycol.">
        <title>101 Dothideomycetes genomes: a test case for predicting lifestyles and emergence of pathogens.</title>
        <authorList>
            <person name="Haridas S."/>
            <person name="Albert R."/>
            <person name="Binder M."/>
            <person name="Bloem J."/>
            <person name="Labutti K."/>
            <person name="Salamov A."/>
            <person name="Andreopoulos B."/>
            <person name="Baker S."/>
            <person name="Barry K."/>
            <person name="Bills G."/>
            <person name="Bluhm B."/>
            <person name="Cannon C."/>
            <person name="Castanera R."/>
            <person name="Culley D."/>
            <person name="Daum C."/>
            <person name="Ezra D."/>
            <person name="Gonzalez J."/>
            <person name="Henrissat B."/>
            <person name="Kuo A."/>
            <person name="Liang C."/>
            <person name="Lipzen A."/>
            <person name="Lutzoni F."/>
            <person name="Magnuson J."/>
            <person name="Mondo S."/>
            <person name="Nolan M."/>
            <person name="Ohm R."/>
            <person name="Pangilinan J."/>
            <person name="Park H.-J."/>
            <person name="Ramirez L."/>
            <person name="Alfaro M."/>
            <person name="Sun H."/>
            <person name="Tritt A."/>
            <person name="Yoshinaga Y."/>
            <person name="Zwiers L.-H."/>
            <person name="Turgeon B."/>
            <person name="Goodwin S."/>
            <person name="Spatafora J."/>
            <person name="Crous P."/>
            <person name="Grigoriev I."/>
        </authorList>
    </citation>
    <scope>NUCLEOTIDE SEQUENCE</scope>
    <source>
        <strain evidence="2 4">CBS 304.34</strain>
    </source>
</reference>
<evidence type="ECO:0000256" key="1">
    <source>
        <dbReference type="SAM" id="SignalP"/>
    </source>
</evidence>
<reference evidence="4" key="3">
    <citation type="submission" date="2025-04" db="UniProtKB">
        <authorList>
            <consortium name="RefSeq"/>
        </authorList>
    </citation>
    <scope>IDENTIFICATION</scope>
    <source>
        <strain evidence="4">CBS 304.34</strain>
    </source>
</reference>
<dbReference type="AlphaFoldDB" id="A0A6A6Z668"/>
<evidence type="ECO:0000313" key="2">
    <source>
        <dbReference type="EMBL" id="KAF2815757.1"/>
    </source>
</evidence>
<dbReference type="EMBL" id="MU003693">
    <property type="protein sequence ID" value="KAF2815757.1"/>
    <property type="molecule type" value="Genomic_DNA"/>
</dbReference>
<accession>A0A6A6Z668</accession>
<feature type="chain" id="PRO_5044629614" evidence="1">
    <location>
        <begin position="28"/>
        <end position="188"/>
    </location>
</feature>
<dbReference type="Proteomes" id="UP000504636">
    <property type="component" value="Unplaced"/>
</dbReference>
<reference evidence="4" key="2">
    <citation type="submission" date="2020-04" db="EMBL/GenBank/DDBJ databases">
        <authorList>
            <consortium name="NCBI Genome Project"/>
        </authorList>
    </citation>
    <scope>NUCLEOTIDE SEQUENCE</scope>
    <source>
        <strain evidence="4">CBS 304.34</strain>
    </source>
</reference>
<dbReference type="RefSeq" id="XP_033582721.1">
    <property type="nucleotide sequence ID" value="XM_033724871.1"/>
</dbReference>